<evidence type="ECO:0008006" key="3">
    <source>
        <dbReference type="Google" id="ProtNLM"/>
    </source>
</evidence>
<proteinExistence type="predicted"/>
<dbReference type="EMBL" id="AJ010592">
    <property type="protein sequence ID" value="CAC26986.1"/>
    <property type="molecule type" value="Genomic_DNA"/>
</dbReference>
<dbReference type="Proteomes" id="UP000242167">
    <property type="component" value="Nucleomorph 2"/>
</dbReference>
<dbReference type="GO" id="GO:0000428">
    <property type="term" value="C:DNA-directed RNA polymerase complex"/>
    <property type="evidence" value="ECO:0007669"/>
    <property type="project" value="UniProtKB-KW"/>
</dbReference>
<sequence>MISSNYAKVVIHGNYGIKIKNLSNLINHVTDFKILFFLLTRVLKRKKNFILYVKKKFENSKIFYLWEQLRKDLIQLNYLKIGYTSELTEQILKEIAKNFMYGTNLDNIKKSLNMNSKEINHFLNNLLNLNLIQKRKIYSQSNNKNIFYIAKTSIKHKEYEKINTINNQDEFLSQDDHIIIRNLLQFLLRTKNNFDNQKIVKYGLMYSNILNLYEKRQIHRLWQKIKKKLSKSGILKTNTYINKNYNNFNLNLKNQNFFKRRFPKKNFNTLIKNKKTLNELKLFFKSNIKMIVENINCFYSKKGYNSPFLRDKMNGFINKKIIEKFFSEMVNFNYYQKIIEQKGRQRIIKYQLLEPKDFEIYEKKSYYKNFSIQFFLRIKTVLEWIKNKVILLKDLSRKLAIHEQKGLSRIDSKVIKKILYVLIKKKKIKIVKLKITTKKTKNRYFDIILKPSFEIKNLKNIFENVFITSVYEKKDHIKKYSKNLSNVKFFQKFNLFFSKIVFLNYRIFFFVKFKNTIHIKKKYKRLSKYKYIRLSIFNILNKIKKFTEIFFLKFEKQNILNRKKKIFTIIYKIYIYSNLYLEFIKFYKNFKILIFSTGSYRKKFFKLSINTENFIQFKNWSSEIDIYLLNKYIYSWSRKNDNISFFKSKKNIKLNRRTKSNLSISNVKSLRLLELNLLDITTKLINKSFCTSDWTKRSMELPIDYLTFYLNFICFSEFNFDKDSEKFFLKKCSNIIKSNLKFFFTLTEDEKLILHTFGKLKLNLFILFSRLFLKNIFYMKTNNQDLGRKILVKTFQRFILEIFGFYPFFLIKNQIKFKFNIANQTISLNNLYSRYLSKYYFYNYWEFTLNQKTFNCINNIKSVERDSFKKFRNISYKVLNMIGKFKNLNLILIGNIEKKIGVLKRNIKISNSSYLNLRIEELFLIPRNLSCFFSRNSL</sequence>
<dbReference type="RefSeq" id="XP_001713203.1">
    <property type="nucleotide sequence ID" value="XM_001713151.1"/>
</dbReference>
<dbReference type="GeneID" id="857569"/>
<reference evidence="1 2" key="1">
    <citation type="journal article" date="2001" name="Nature">
        <title>The highly reduced genome of an enslaved algal nucleus.</title>
        <authorList>
            <person name="Douglas S."/>
            <person name="Zauner S."/>
            <person name="Fraunholz M."/>
            <person name="Beaton M."/>
            <person name="Penny S."/>
            <person name="Deng L."/>
            <person name="Wu X."/>
            <person name="Reith M."/>
            <person name="Cavalier-Smith T."/>
            <person name="Maier U."/>
        </authorList>
    </citation>
    <scope>NUCLEOTIDE SEQUENCE [LARGE SCALE GENOMIC DNA]</scope>
</reference>
<name>Q9AW83_GUITH</name>
<organism evidence="1 2">
    <name type="scientific">Guillardia theta</name>
    <name type="common">Cryptophyte</name>
    <name type="synonym">Cryptomonas phi</name>
    <dbReference type="NCBI Taxonomy" id="55529"/>
    <lineage>
        <taxon>Eukaryota</taxon>
        <taxon>Cryptophyceae</taxon>
        <taxon>Pyrenomonadales</taxon>
        <taxon>Geminigeraceae</taxon>
        <taxon>Guillardia</taxon>
    </lineage>
</organism>
<evidence type="ECO:0000313" key="1">
    <source>
        <dbReference type="EMBL" id="CAC26986.1"/>
    </source>
</evidence>
<dbReference type="AlphaFoldDB" id="Q9AW83"/>
<accession>Q9AW83</accession>
<protein>
    <recommendedName>
        <fullName evidence="3">B-block binding subunit of TFIIIC domain-containing protein</fullName>
    </recommendedName>
</protein>
<evidence type="ECO:0000313" key="2">
    <source>
        <dbReference type="Proteomes" id="UP000242167"/>
    </source>
</evidence>